<organism evidence="2 3">
    <name type="scientific">Porphyridium purpureum</name>
    <name type="common">Red alga</name>
    <name type="synonym">Porphyridium cruentum</name>
    <dbReference type="NCBI Taxonomy" id="35688"/>
    <lineage>
        <taxon>Eukaryota</taxon>
        <taxon>Rhodophyta</taxon>
        <taxon>Bangiophyceae</taxon>
        <taxon>Porphyridiales</taxon>
        <taxon>Porphyridiaceae</taxon>
        <taxon>Porphyridium</taxon>
    </lineage>
</organism>
<accession>A0A5J4YYC1</accession>
<proteinExistence type="predicted"/>
<keyword evidence="3" id="KW-1185">Reference proteome</keyword>
<feature type="compositionally biased region" description="Basic and acidic residues" evidence="1">
    <location>
        <begin position="39"/>
        <end position="50"/>
    </location>
</feature>
<sequence>MWVYSLVEYSWVLQFTNGRSWHGSCAAQSPTQSWNCASHGRDGSRKEQQTNREIALDIGLREWKPRLLSEARHSKQR</sequence>
<dbReference type="AlphaFoldDB" id="A0A5J4YYC1"/>
<evidence type="ECO:0000256" key="1">
    <source>
        <dbReference type="SAM" id="MobiDB-lite"/>
    </source>
</evidence>
<dbReference type="EMBL" id="VRMN01000003">
    <property type="protein sequence ID" value="KAA8495623.1"/>
    <property type="molecule type" value="Genomic_DNA"/>
</dbReference>
<reference evidence="3" key="1">
    <citation type="journal article" date="2019" name="Nat. Commun.">
        <title>Expansion of phycobilisome linker gene families in mesophilic red algae.</title>
        <authorList>
            <person name="Lee J."/>
            <person name="Kim D."/>
            <person name="Bhattacharya D."/>
            <person name="Yoon H.S."/>
        </authorList>
    </citation>
    <scope>NUCLEOTIDE SEQUENCE [LARGE SCALE GENOMIC DNA]</scope>
    <source>
        <strain evidence="3">CCMP 1328</strain>
    </source>
</reference>
<gene>
    <name evidence="2" type="ORF">FVE85_1778</name>
</gene>
<name>A0A5J4YYC1_PORPP</name>
<protein>
    <submittedName>
        <fullName evidence="2">Uncharacterized protein</fullName>
    </submittedName>
</protein>
<dbReference type="Proteomes" id="UP000324585">
    <property type="component" value="Unassembled WGS sequence"/>
</dbReference>
<evidence type="ECO:0000313" key="2">
    <source>
        <dbReference type="EMBL" id="KAA8495623.1"/>
    </source>
</evidence>
<evidence type="ECO:0000313" key="3">
    <source>
        <dbReference type="Proteomes" id="UP000324585"/>
    </source>
</evidence>
<comment type="caution">
    <text evidence="2">The sequence shown here is derived from an EMBL/GenBank/DDBJ whole genome shotgun (WGS) entry which is preliminary data.</text>
</comment>
<feature type="region of interest" description="Disordered" evidence="1">
    <location>
        <begin position="29"/>
        <end position="50"/>
    </location>
</feature>